<evidence type="ECO:0000256" key="1">
    <source>
        <dbReference type="ARBA" id="ARBA00004604"/>
    </source>
</evidence>
<dbReference type="GO" id="GO:0000428">
    <property type="term" value="C:DNA-directed RNA polymerase complex"/>
    <property type="evidence" value="ECO:0007669"/>
    <property type="project" value="UniProtKB-KW"/>
</dbReference>
<evidence type="ECO:0000313" key="6">
    <source>
        <dbReference type="EMBL" id="JAG41830.1"/>
    </source>
</evidence>
<evidence type="ECO:0000313" key="8">
    <source>
        <dbReference type="EMBL" id="JAQ02020.1"/>
    </source>
</evidence>
<dbReference type="EMBL" id="GBRD01001671">
    <property type="protein sequence ID" value="JAG64150.1"/>
    <property type="molecule type" value="Transcribed_RNA"/>
</dbReference>
<keyword evidence="4" id="KW-0804">Transcription</keyword>
<dbReference type="GO" id="GO:0006351">
    <property type="term" value="P:DNA-templated transcription"/>
    <property type="evidence" value="ECO:0007669"/>
    <property type="project" value="InterPro"/>
</dbReference>
<dbReference type="AlphaFoldDB" id="A0A0A9ZHL7"/>
<proteinExistence type="inferred from homology"/>
<dbReference type="PANTHER" id="PTHR14440">
    <property type="entry name" value="DNA-DIRECTED RNA POLYMERASE I SUBUNIT RPA49"/>
    <property type="match status" value="1"/>
</dbReference>
<evidence type="ECO:0000256" key="3">
    <source>
        <dbReference type="ARBA" id="ARBA00022478"/>
    </source>
</evidence>
<dbReference type="GO" id="GO:0005730">
    <property type="term" value="C:nucleolus"/>
    <property type="evidence" value="ECO:0007669"/>
    <property type="project" value="UniProtKB-SubCell"/>
</dbReference>
<dbReference type="EMBL" id="GDHC01016609">
    <property type="protein sequence ID" value="JAQ02020.1"/>
    <property type="molecule type" value="Transcribed_RNA"/>
</dbReference>
<evidence type="ECO:0000256" key="2">
    <source>
        <dbReference type="ARBA" id="ARBA00009430"/>
    </source>
</evidence>
<dbReference type="EMBL" id="GBHO01001774">
    <property type="protein sequence ID" value="JAG41830.1"/>
    <property type="molecule type" value="Transcribed_RNA"/>
</dbReference>
<reference evidence="7" key="3">
    <citation type="submission" date="2014-09" db="EMBL/GenBank/DDBJ databases">
        <authorList>
            <person name="Magalhaes I.L.F."/>
            <person name="Oliveira U."/>
            <person name="Santos F.R."/>
            <person name="Vidigal T.H.D.A."/>
            <person name="Brescovit A.D."/>
            <person name="Santos A.J."/>
        </authorList>
    </citation>
    <scope>NUCLEOTIDE SEQUENCE</scope>
</reference>
<keyword evidence="3" id="KW-0240">DNA-directed RNA polymerase</keyword>
<organism evidence="6">
    <name type="scientific">Lygus hesperus</name>
    <name type="common">Western plant bug</name>
    <dbReference type="NCBI Taxonomy" id="30085"/>
    <lineage>
        <taxon>Eukaryota</taxon>
        <taxon>Metazoa</taxon>
        <taxon>Ecdysozoa</taxon>
        <taxon>Arthropoda</taxon>
        <taxon>Hexapoda</taxon>
        <taxon>Insecta</taxon>
        <taxon>Pterygota</taxon>
        <taxon>Neoptera</taxon>
        <taxon>Paraneoptera</taxon>
        <taxon>Hemiptera</taxon>
        <taxon>Heteroptera</taxon>
        <taxon>Panheteroptera</taxon>
        <taxon>Cimicomorpha</taxon>
        <taxon>Miridae</taxon>
        <taxon>Mirini</taxon>
        <taxon>Lygus</taxon>
    </lineage>
</organism>
<name>A0A0A9ZHL7_LYGHE</name>
<accession>A0A0A9ZHL7</accession>
<keyword evidence="5" id="KW-0539">Nucleus</keyword>
<reference evidence="8" key="4">
    <citation type="journal article" date="2016" name="Gigascience">
        <title>De novo construction of an expanded transcriptome assembly for the western tarnished plant bug, Lygus hesperus.</title>
        <authorList>
            <person name="Tassone E.E."/>
            <person name="Geib S.M."/>
            <person name="Hall B."/>
            <person name="Fabrick J.A."/>
            <person name="Brent C.S."/>
            <person name="Hull J.J."/>
        </authorList>
    </citation>
    <scope>NUCLEOTIDE SEQUENCE</scope>
</reference>
<reference evidence="6" key="1">
    <citation type="journal article" date="2014" name="PLoS ONE">
        <title>Transcriptome-Based Identification of ABC Transporters in the Western Tarnished Plant Bug Lygus hesperus.</title>
        <authorList>
            <person name="Hull J.J."/>
            <person name="Chaney K."/>
            <person name="Geib S.M."/>
            <person name="Fabrick J.A."/>
            <person name="Brent C.S."/>
            <person name="Walsh D."/>
            <person name="Lavine L.C."/>
        </authorList>
    </citation>
    <scope>NUCLEOTIDE SEQUENCE</scope>
</reference>
<evidence type="ECO:0000256" key="5">
    <source>
        <dbReference type="ARBA" id="ARBA00023242"/>
    </source>
</evidence>
<dbReference type="GO" id="GO:0003677">
    <property type="term" value="F:DNA binding"/>
    <property type="evidence" value="ECO:0007669"/>
    <property type="project" value="InterPro"/>
</dbReference>
<dbReference type="Pfam" id="PF06870">
    <property type="entry name" value="RNA_pol_I_A49"/>
    <property type="match status" value="1"/>
</dbReference>
<evidence type="ECO:0000313" key="7">
    <source>
        <dbReference type="EMBL" id="JAG64150.1"/>
    </source>
</evidence>
<dbReference type="InterPro" id="IPR009668">
    <property type="entry name" value="RNA_pol-assoc_fac_A49-like"/>
</dbReference>
<sequence>MSQKNICKIDSFVGDEPLPAISVNFDCGHLMKEEAPQVTCDVLCTPTRGVEPAKRVLLLCRKKQLYAGHPRQTESICNTLFLIRNRRTGRGKLVSSTSCQLMNCTHRKSFSQNSSAVEDSSRLSSSTALAETFGSKRMKRSSDIAQRLKATTASTSAVLEETLEGINDSMEVENEVPNDNSVVAQLLPPCNRQSTSLDGIYSIDQLFTRQELEELKGMAELYMSSDDVEADPEFRVFRFFNVLGESRSLSQVQLLVYANSVINFTRLSAFEISKKAAVDQISNNSKLIATKILREFSISSGAKRSRSPALTDRAYCHAMVAILLACDYKFNVEWFFSCLKGCTRTKLIPLLRVIGLVPISKTKTAQKGSEFTHHLKLPLPPVSLTITKRGRK</sequence>
<gene>
    <name evidence="6" type="primary">UAC1_0</name>
    <name evidence="6" type="ORF">CM83_36886</name>
    <name evidence="8" type="ORF">g.42573</name>
</gene>
<reference evidence="6" key="2">
    <citation type="submission" date="2014-07" db="EMBL/GenBank/DDBJ databases">
        <authorList>
            <person name="Hull J."/>
        </authorList>
    </citation>
    <scope>NUCLEOTIDE SEQUENCE</scope>
</reference>
<evidence type="ECO:0000256" key="4">
    <source>
        <dbReference type="ARBA" id="ARBA00023163"/>
    </source>
</evidence>
<comment type="similarity">
    <text evidence="2">Belongs to the eukaryotic RPA49/POLR1E RNA polymerase subunit family.</text>
</comment>
<comment type="subcellular location">
    <subcellularLocation>
        <location evidence="1">Nucleus</location>
        <location evidence="1">Nucleolus</location>
    </subcellularLocation>
</comment>
<protein>
    <submittedName>
        <fullName evidence="6">Adenylate cyclase</fullName>
    </submittedName>
</protein>